<evidence type="ECO:0000313" key="1">
    <source>
        <dbReference type="EMBL" id="OJJ27476.1"/>
    </source>
</evidence>
<name>A0A1L9QXU9_9CYAN</name>
<evidence type="ECO:0000313" key="2">
    <source>
        <dbReference type="Proteomes" id="UP000183940"/>
    </source>
</evidence>
<comment type="caution">
    <text evidence="1">The sequence shown here is derived from an EMBL/GenBank/DDBJ whole genome shotgun (WGS) entry which is preliminary data.</text>
</comment>
<organism evidence="1 2">
    <name type="scientific">Roseofilum reptotaenium AO1-A</name>
    <dbReference type="NCBI Taxonomy" id="1925591"/>
    <lineage>
        <taxon>Bacteria</taxon>
        <taxon>Bacillati</taxon>
        <taxon>Cyanobacteriota</taxon>
        <taxon>Cyanophyceae</taxon>
        <taxon>Desertifilales</taxon>
        <taxon>Desertifilaceae</taxon>
        <taxon>Roseofilum</taxon>
    </lineage>
</organism>
<proteinExistence type="predicted"/>
<sequence length="69" mass="7946">MFQQRGQGSKDFILSGLGTVEKRSISSPQWNEYLSKGIYTHIKSLKGLLQRIDTETRRHGDTEIGVWHE</sequence>
<gene>
    <name evidence="1" type="ORF">BI308_00445</name>
</gene>
<dbReference type="AlphaFoldDB" id="A0A1L9QXU9"/>
<keyword evidence="2" id="KW-1185">Reference proteome</keyword>
<dbReference type="EMBL" id="MLAW01000001">
    <property type="protein sequence ID" value="OJJ27476.1"/>
    <property type="molecule type" value="Genomic_DNA"/>
</dbReference>
<protein>
    <submittedName>
        <fullName evidence="1">Uncharacterized protein</fullName>
    </submittedName>
</protein>
<reference evidence="1" key="1">
    <citation type="submission" date="2016-10" db="EMBL/GenBank/DDBJ databases">
        <title>CRISPR-Cas defence system in Roseofilum reptotaenium: evidence of a bacteriophage-cyanobacterium arms race in the coral black band disease.</title>
        <authorList>
            <person name="Buerger P."/>
            <person name="Wood-Charlson E.M."/>
            <person name="Weynberg K.D."/>
            <person name="Willis B."/>
            <person name="Van Oppen M.J."/>
        </authorList>
    </citation>
    <scope>NUCLEOTIDE SEQUENCE [LARGE SCALE GENOMIC DNA]</scope>
    <source>
        <strain evidence="1">AO1-A</strain>
    </source>
</reference>
<dbReference type="Proteomes" id="UP000183940">
    <property type="component" value="Unassembled WGS sequence"/>
</dbReference>
<accession>A0A1L9QXU9</accession>